<reference evidence="1 2" key="1">
    <citation type="submission" date="2018-06" db="EMBL/GenBank/DDBJ databases">
        <authorList>
            <consortium name="Pathogen Informatics"/>
            <person name="Doyle S."/>
        </authorList>
    </citation>
    <scope>NUCLEOTIDE SEQUENCE [LARGE SCALE GENOMIC DNA]</scope>
    <source>
        <strain evidence="1 2">NCTC10638</strain>
    </source>
</reference>
<sequence>MLLLSLCISHSVWGDLTVIADFGGESAVRFYEALQPEHDENAPNYPNSIPASVSEADILPVVSHKLSPGIIETKQFDLNRNTSDFFNWSR</sequence>
<evidence type="ECO:0000313" key="1">
    <source>
        <dbReference type="EMBL" id="STY64161.1"/>
    </source>
</evidence>
<evidence type="ECO:0000313" key="2">
    <source>
        <dbReference type="Proteomes" id="UP000254802"/>
    </source>
</evidence>
<gene>
    <name evidence="1" type="ORF">NCTC10638_03336</name>
</gene>
<dbReference type="STRING" id="75985.WC39_08125"/>
<organism evidence="1 2">
    <name type="scientific">Mannheimia haemolytica</name>
    <name type="common">Pasteurella haemolytica</name>
    <dbReference type="NCBI Taxonomy" id="75985"/>
    <lineage>
        <taxon>Bacteria</taxon>
        <taxon>Pseudomonadati</taxon>
        <taxon>Pseudomonadota</taxon>
        <taxon>Gammaproteobacteria</taxon>
        <taxon>Pasteurellales</taxon>
        <taxon>Pasteurellaceae</taxon>
        <taxon>Mannheimia</taxon>
    </lineage>
</organism>
<proteinExistence type="predicted"/>
<dbReference type="AlphaFoldDB" id="A0A378N6T9"/>
<protein>
    <submittedName>
        <fullName evidence="1">Protein of uncharacterized function (DUF2859)</fullName>
    </submittedName>
</protein>
<name>A0A378N6T9_MANHA</name>
<accession>A0A378N6T9</accession>
<dbReference type="Pfam" id="PF11072">
    <property type="entry name" value="DUF2859"/>
    <property type="match status" value="1"/>
</dbReference>
<dbReference type="EMBL" id="UGPN01000002">
    <property type="protein sequence ID" value="STY64161.1"/>
    <property type="molecule type" value="Genomic_DNA"/>
</dbReference>
<dbReference type="InterPro" id="IPR021300">
    <property type="entry name" value="Integr_conj_element_PFL4695"/>
</dbReference>
<dbReference type="Proteomes" id="UP000254802">
    <property type="component" value="Unassembled WGS sequence"/>
</dbReference>